<proteinExistence type="predicted"/>
<keyword evidence="3" id="KW-1185">Reference proteome</keyword>
<accession>A0ABQ6VA50</accession>
<sequence>MTIPLRCTIAAFATAVLVISGGTAAAAQTGGTDPSVVATQASASVNMTTDANGTTITTESSEGDHDAVEFGIPGAPSEDAVDLAAVPRDLQSGAGRPVASTEIDGALLTSYASDVGVQTLIEIADAGSPTEYAFPFEMVGGSSLQLQPSGAVFVNDATGLPAAMLDVPWAFDANGAPVPTSFRVEGSTVVQVVDTSAVTAYPVVADPDFWWIVTNSAGCLAEIAGLSLVGAKAVQVFAKADRIVRAAAALGKYYDALGGKIDKVIGIFKKWINNKASLTRKQLTALEGLIREGAKIFFNAVGLGTCYSLVKGS</sequence>
<dbReference type="Proteomes" id="UP000478836">
    <property type="component" value="Unassembled WGS sequence"/>
</dbReference>
<gene>
    <name evidence="2" type="ORF">F6A08_05360</name>
</gene>
<dbReference type="GeneID" id="77475866"/>
<protein>
    <submittedName>
        <fullName evidence="2">Uncharacterized protein</fullName>
    </submittedName>
</protein>
<name>A0ABQ6VA50_9MICO</name>
<keyword evidence="1" id="KW-0732">Signal</keyword>
<evidence type="ECO:0000313" key="2">
    <source>
        <dbReference type="EMBL" id="KAB1867223.1"/>
    </source>
</evidence>
<comment type="caution">
    <text evidence="2">The sequence shown here is derived from an EMBL/GenBank/DDBJ whole genome shotgun (WGS) entry which is preliminary data.</text>
</comment>
<feature type="chain" id="PRO_5046738946" evidence="1">
    <location>
        <begin position="27"/>
        <end position="313"/>
    </location>
</feature>
<dbReference type="EMBL" id="WAAO01000001">
    <property type="protein sequence ID" value="KAB1867223.1"/>
    <property type="molecule type" value="Genomic_DNA"/>
</dbReference>
<reference evidence="3" key="1">
    <citation type="submission" date="2019-09" db="EMBL/GenBank/DDBJ databases">
        <title>Whole genome sequencing of Microbacterium maritypicum.</title>
        <authorList>
            <person name="Lenchi N."/>
        </authorList>
    </citation>
    <scope>NUCLEOTIDE SEQUENCE [LARGE SCALE GENOMIC DNA]</scope>
    <source>
        <strain evidence="3">G1</strain>
    </source>
</reference>
<evidence type="ECO:0000313" key="3">
    <source>
        <dbReference type="Proteomes" id="UP000478836"/>
    </source>
</evidence>
<organism evidence="2 3">
    <name type="scientific">Microbacterium algeriense</name>
    <dbReference type="NCBI Taxonomy" id="2615184"/>
    <lineage>
        <taxon>Bacteria</taxon>
        <taxon>Bacillati</taxon>
        <taxon>Actinomycetota</taxon>
        <taxon>Actinomycetes</taxon>
        <taxon>Micrococcales</taxon>
        <taxon>Microbacteriaceae</taxon>
        <taxon>Microbacterium</taxon>
    </lineage>
</organism>
<feature type="signal peptide" evidence="1">
    <location>
        <begin position="1"/>
        <end position="26"/>
    </location>
</feature>
<dbReference type="RefSeq" id="WP_151458817.1">
    <property type="nucleotide sequence ID" value="NZ_WAAO01000001.1"/>
</dbReference>
<evidence type="ECO:0000256" key="1">
    <source>
        <dbReference type="SAM" id="SignalP"/>
    </source>
</evidence>